<proteinExistence type="predicted"/>
<accession>A0ABS8VHN2</accession>
<dbReference type="InterPro" id="IPR005592">
    <property type="entry name" value="Mono/diacylglycerol_lipase_N"/>
</dbReference>
<comment type="caution">
    <text evidence="2">The sequence shown here is derived from an EMBL/GenBank/DDBJ whole genome shotgun (WGS) entry which is preliminary data.</text>
</comment>
<reference evidence="2 3" key="1">
    <citation type="journal article" date="2021" name="BMC Genomics">
        <title>Datura genome reveals duplications of psychoactive alkaloid biosynthetic genes and high mutation rate following tissue culture.</title>
        <authorList>
            <person name="Rajewski A."/>
            <person name="Carter-House D."/>
            <person name="Stajich J."/>
            <person name="Litt A."/>
        </authorList>
    </citation>
    <scope>NUCLEOTIDE SEQUENCE [LARGE SCALE GENOMIC DNA]</scope>
    <source>
        <strain evidence="2">AR-01</strain>
    </source>
</reference>
<organism evidence="2 3">
    <name type="scientific">Datura stramonium</name>
    <name type="common">Jimsonweed</name>
    <name type="synonym">Common thornapple</name>
    <dbReference type="NCBI Taxonomy" id="4076"/>
    <lineage>
        <taxon>Eukaryota</taxon>
        <taxon>Viridiplantae</taxon>
        <taxon>Streptophyta</taxon>
        <taxon>Embryophyta</taxon>
        <taxon>Tracheophyta</taxon>
        <taxon>Spermatophyta</taxon>
        <taxon>Magnoliopsida</taxon>
        <taxon>eudicotyledons</taxon>
        <taxon>Gunneridae</taxon>
        <taxon>Pentapetalae</taxon>
        <taxon>asterids</taxon>
        <taxon>lamiids</taxon>
        <taxon>Solanales</taxon>
        <taxon>Solanaceae</taxon>
        <taxon>Solanoideae</taxon>
        <taxon>Datureae</taxon>
        <taxon>Datura</taxon>
    </lineage>
</organism>
<dbReference type="Proteomes" id="UP000823775">
    <property type="component" value="Unassembled WGS sequence"/>
</dbReference>
<dbReference type="Pfam" id="PF03893">
    <property type="entry name" value="Lipase3_N"/>
    <property type="match status" value="1"/>
</dbReference>
<keyword evidence="3" id="KW-1185">Reference proteome</keyword>
<evidence type="ECO:0000313" key="3">
    <source>
        <dbReference type="Proteomes" id="UP000823775"/>
    </source>
</evidence>
<evidence type="ECO:0000259" key="1">
    <source>
        <dbReference type="Pfam" id="PF03893"/>
    </source>
</evidence>
<dbReference type="PANTHER" id="PTHR46398:SF5">
    <property type="entry name" value="ALPHA_BETA-HYDROLASES SUPERFAMILY PROTEIN"/>
    <property type="match status" value="1"/>
</dbReference>
<evidence type="ECO:0000313" key="2">
    <source>
        <dbReference type="EMBL" id="MCD9645534.1"/>
    </source>
</evidence>
<gene>
    <name evidence="2" type="ORF">HAX54_034530</name>
</gene>
<name>A0ABS8VHN2_DATST</name>
<protein>
    <recommendedName>
        <fullName evidence="1">Mono-/di-acylglycerol lipase N-terminal domain-containing protein</fullName>
    </recommendedName>
</protein>
<dbReference type="PANTHER" id="PTHR46398">
    <property type="entry name" value="ALPHA/BETA-HYDROLASES SUPERFAMILY PROTEIN"/>
    <property type="match status" value="1"/>
</dbReference>
<dbReference type="EMBL" id="JACEIK010004462">
    <property type="protein sequence ID" value="MCD9645534.1"/>
    <property type="molecule type" value="Genomic_DNA"/>
</dbReference>
<sequence>MSFACCVPVVECVYCLACVRWVWKKFLYTAGRESENWGLATASSVVEGIIAVYEDDIRNPIWTPPGGYGIDPDWNADIVVAIRGLNLAKESDFLVLLDDKLGQAEFDGGYVHNGLRRQLNGGRGGNTVDNVDCEEPRKVGVLRQKKDQVLCNCSCKVCLTEFGCEICRHHKLYCTSG</sequence>
<feature type="domain" description="Mono-/di-acylglycerol lipase N-terminal" evidence="1">
    <location>
        <begin position="9"/>
        <end position="69"/>
    </location>
</feature>